<dbReference type="GO" id="GO:0009349">
    <property type="term" value="C:riboflavin synthase complex"/>
    <property type="evidence" value="ECO:0007669"/>
    <property type="project" value="InterPro"/>
</dbReference>
<dbReference type="GO" id="GO:0009231">
    <property type="term" value="P:riboflavin biosynthetic process"/>
    <property type="evidence" value="ECO:0007669"/>
    <property type="project" value="UniProtKB-UniPathway"/>
</dbReference>
<protein>
    <recommendedName>
        <fullName evidence="3">6,7-dimethyl-8-ribityllumazine synthase</fullName>
        <ecNumber evidence="3">2.5.1.78</ecNumber>
    </recommendedName>
</protein>
<dbReference type="InterPro" id="IPR036467">
    <property type="entry name" value="LS/RS_sf"/>
</dbReference>
<proteinExistence type="inferred from homology"/>
<sequence>MAKSIAIVAGSFHKDLVDKMVDEARKAASENNLIVEEVSWVPGSMEVPLQLKRLLIRESIEGAVVLGIIEKGDTDHGLVMGQAVTKGIIDLQLTSMKPIGYGIIGPGATDNQIESRLLPYARKAVLAVSEMLSN</sequence>
<accession>A0A075FU50</accession>
<dbReference type="AlphaFoldDB" id="A0A075FU50"/>
<keyword evidence="4" id="KW-0686">Riboflavin biosynthesis</keyword>
<name>A0A075FU50_9EURY</name>
<dbReference type="EC" id="2.5.1.78" evidence="3"/>
<dbReference type="InterPro" id="IPR034964">
    <property type="entry name" value="LS"/>
</dbReference>
<reference evidence="7" key="1">
    <citation type="journal article" date="2014" name="Genome Biol. Evol.">
        <title>Pangenome evidence for extensive interdomain horizontal transfer affecting lineage core and shell genes in uncultured planktonic thaumarchaeota and euryarchaeota.</title>
        <authorList>
            <person name="Deschamps P."/>
            <person name="Zivanovic Y."/>
            <person name="Moreira D."/>
            <person name="Rodriguez-Valera F."/>
            <person name="Lopez-Garcia P."/>
        </authorList>
    </citation>
    <scope>NUCLEOTIDE SEQUENCE</scope>
</reference>
<comment type="pathway">
    <text evidence="1">Cofactor biosynthesis; riboflavin biosynthesis; riboflavin from 2-hydroxy-3-oxobutyl phosphate and 5-amino-6-(D-ribitylamino)uracil: step 1/2.</text>
</comment>
<evidence type="ECO:0000256" key="3">
    <source>
        <dbReference type="ARBA" id="ARBA00012664"/>
    </source>
</evidence>
<dbReference type="EMBL" id="KF900443">
    <property type="protein sequence ID" value="AIE95200.1"/>
    <property type="molecule type" value="Genomic_DNA"/>
</dbReference>
<organism evidence="7">
    <name type="scientific">uncultured marine group II/III euryarchaeote AD1000_59_C09</name>
    <dbReference type="NCBI Taxonomy" id="1457791"/>
    <lineage>
        <taxon>Archaea</taxon>
        <taxon>Methanobacteriati</taxon>
        <taxon>Methanobacteriota</taxon>
        <taxon>environmental samples</taxon>
    </lineage>
</organism>
<dbReference type="SUPFAM" id="SSF52121">
    <property type="entry name" value="Lumazine synthase"/>
    <property type="match status" value="1"/>
</dbReference>
<comment type="similarity">
    <text evidence="2">Belongs to the DMRL synthase family.</text>
</comment>
<evidence type="ECO:0000256" key="6">
    <source>
        <dbReference type="ARBA" id="ARBA00048785"/>
    </source>
</evidence>
<comment type="catalytic activity">
    <reaction evidence="6">
        <text>(2S)-2-hydroxy-3-oxobutyl phosphate + 5-amino-6-(D-ribitylamino)uracil = 6,7-dimethyl-8-(1-D-ribityl)lumazine + phosphate + 2 H2O + H(+)</text>
        <dbReference type="Rhea" id="RHEA:26152"/>
        <dbReference type="ChEBI" id="CHEBI:15377"/>
        <dbReference type="ChEBI" id="CHEBI:15378"/>
        <dbReference type="ChEBI" id="CHEBI:15934"/>
        <dbReference type="ChEBI" id="CHEBI:43474"/>
        <dbReference type="ChEBI" id="CHEBI:58201"/>
        <dbReference type="ChEBI" id="CHEBI:58830"/>
        <dbReference type="EC" id="2.5.1.78"/>
    </reaction>
</comment>
<gene>
    <name evidence="7" type="primary">RIB4</name>
    <name evidence="7" type="synonym">ribH</name>
</gene>
<evidence type="ECO:0000256" key="1">
    <source>
        <dbReference type="ARBA" id="ARBA00004917"/>
    </source>
</evidence>
<dbReference type="PANTHER" id="PTHR21058:SF0">
    <property type="entry name" value="6,7-DIMETHYL-8-RIBITYLLUMAZINE SYNTHASE"/>
    <property type="match status" value="1"/>
</dbReference>
<dbReference type="Gene3D" id="3.40.50.960">
    <property type="entry name" value="Lumazine/riboflavin synthase"/>
    <property type="match status" value="1"/>
</dbReference>
<keyword evidence="5 7" id="KW-0808">Transferase</keyword>
<evidence type="ECO:0000256" key="5">
    <source>
        <dbReference type="ARBA" id="ARBA00022679"/>
    </source>
</evidence>
<dbReference type="Pfam" id="PF00885">
    <property type="entry name" value="DMRL_synthase"/>
    <property type="match status" value="1"/>
</dbReference>
<dbReference type="GO" id="GO:0000906">
    <property type="term" value="F:6,7-dimethyl-8-ribityllumazine synthase activity"/>
    <property type="evidence" value="ECO:0007669"/>
    <property type="project" value="UniProtKB-EC"/>
</dbReference>
<dbReference type="InterPro" id="IPR002180">
    <property type="entry name" value="LS/RS"/>
</dbReference>
<evidence type="ECO:0000256" key="4">
    <source>
        <dbReference type="ARBA" id="ARBA00022619"/>
    </source>
</evidence>
<evidence type="ECO:0000313" key="7">
    <source>
        <dbReference type="EMBL" id="AIE95200.1"/>
    </source>
</evidence>
<dbReference type="PANTHER" id="PTHR21058">
    <property type="entry name" value="6,7-DIMETHYL-8-RIBITYLLUMAZINE SYNTHASE DMRL SYNTHASE LUMAZINE SYNTHASE"/>
    <property type="match status" value="1"/>
</dbReference>
<dbReference type="UniPathway" id="UPA00275">
    <property type="reaction ID" value="UER00404"/>
</dbReference>
<evidence type="ECO:0000256" key="2">
    <source>
        <dbReference type="ARBA" id="ARBA00007424"/>
    </source>
</evidence>